<comment type="caution">
    <text evidence="1">The sequence shown here is derived from an EMBL/GenBank/DDBJ whole genome shotgun (WGS) entry which is preliminary data.</text>
</comment>
<accession>A0AAU9MJ12</accession>
<dbReference type="Proteomes" id="UP001157418">
    <property type="component" value="Unassembled WGS sequence"/>
</dbReference>
<name>A0AAU9MJ12_9ASTR</name>
<keyword evidence="2" id="KW-1185">Reference proteome</keyword>
<dbReference type="AlphaFoldDB" id="A0AAU9MJ12"/>
<protein>
    <submittedName>
        <fullName evidence="1">Uncharacterized protein</fullName>
    </submittedName>
</protein>
<gene>
    <name evidence="1" type="ORF">LVIROSA_LOCUS12640</name>
</gene>
<sequence length="150" mass="17563">MTFIPKSPELEDASDEERLDMSLSCLMKGIHLLNRVSCHTRKQAIILAGKQLKFEEAFQTLKGMRFLHKQLDVEENDIHEELHDLSERNGRLVDDLSENLRCKDELKKLNQDLHINFDDVIGRRLGLNRGLEYKTQQFESLKLQYTKKVP</sequence>
<proteinExistence type="predicted"/>
<evidence type="ECO:0000313" key="1">
    <source>
        <dbReference type="EMBL" id="CAH1425501.1"/>
    </source>
</evidence>
<dbReference type="EMBL" id="CAKMRJ010002223">
    <property type="protein sequence ID" value="CAH1425501.1"/>
    <property type="molecule type" value="Genomic_DNA"/>
</dbReference>
<reference evidence="1 2" key="1">
    <citation type="submission" date="2022-01" db="EMBL/GenBank/DDBJ databases">
        <authorList>
            <person name="Xiong W."/>
            <person name="Schranz E."/>
        </authorList>
    </citation>
    <scope>NUCLEOTIDE SEQUENCE [LARGE SCALE GENOMIC DNA]</scope>
</reference>
<evidence type="ECO:0000313" key="2">
    <source>
        <dbReference type="Proteomes" id="UP001157418"/>
    </source>
</evidence>
<organism evidence="1 2">
    <name type="scientific">Lactuca virosa</name>
    <dbReference type="NCBI Taxonomy" id="75947"/>
    <lineage>
        <taxon>Eukaryota</taxon>
        <taxon>Viridiplantae</taxon>
        <taxon>Streptophyta</taxon>
        <taxon>Embryophyta</taxon>
        <taxon>Tracheophyta</taxon>
        <taxon>Spermatophyta</taxon>
        <taxon>Magnoliopsida</taxon>
        <taxon>eudicotyledons</taxon>
        <taxon>Gunneridae</taxon>
        <taxon>Pentapetalae</taxon>
        <taxon>asterids</taxon>
        <taxon>campanulids</taxon>
        <taxon>Asterales</taxon>
        <taxon>Asteraceae</taxon>
        <taxon>Cichorioideae</taxon>
        <taxon>Cichorieae</taxon>
        <taxon>Lactucinae</taxon>
        <taxon>Lactuca</taxon>
    </lineage>
</organism>